<evidence type="ECO:0000313" key="1">
    <source>
        <dbReference type="EMBL" id="MBW3097212.1"/>
    </source>
</evidence>
<gene>
    <name evidence="1" type="ORF">KY465_07965</name>
</gene>
<protein>
    <submittedName>
        <fullName evidence="1">Uncharacterized protein</fullName>
    </submittedName>
</protein>
<dbReference type="EMBL" id="JAHWQX010000002">
    <property type="protein sequence ID" value="MBW3097212.1"/>
    <property type="molecule type" value="Genomic_DNA"/>
</dbReference>
<comment type="caution">
    <text evidence="1">The sequence shown here is derived from an EMBL/GenBank/DDBJ whole genome shotgun (WGS) entry which is preliminary data.</text>
</comment>
<organism evidence="1 2">
    <name type="scientific">Pseudohoeflea coraliihabitans</name>
    <dbReference type="NCBI Taxonomy" id="2860393"/>
    <lineage>
        <taxon>Bacteria</taxon>
        <taxon>Pseudomonadati</taxon>
        <taxon>Pseudomonadota</taxon>
        <taxon>Alphaproteobacteria</taxon>
        <taxon>Hyphomicrobiales</taxon>
        <taxon>Rhizobiaceae</taxon>
        <taxon>Pseudohoeflea</taxon>
    </lineage>
</organism>
<dbReference type="Proteomes" id="UP001430804">
    <property type="component" value="Unassembled WGS sequence"/>
</dbReference>
<name>A0ABS6WP84_9HYPH</name>
<proteinExistence type="predicted"/>
<accession>A0ABS6WP84</accession>
<reference evidence="1" key="1">
    <citation type="submission" date="2021-07" db="EMBL/GenBank/DDBJ databases">
        <title>Pseudohoeflea marina sp. nov. a polyhydroxyalcanoate-producing bacterium.</title>
        <authorList>
            <person name="Zheng W."/>
            <person name="Yu S."/>
            <person name="Huang Y."/>
        </authorList>
    </citation>
    <scope>NUCLEOTIDE SEQUENCE</scope>
    <source>
        <strain evidence="1">DP4N28-3</strain>
    </source>
</reference>
<dbReference type="RefSeq" id="WP_219201141.1">
    <property type="nucleotide sequence ID" value="NZ_JAHWQX010000002.1"/>
</dbReference>
<keyword evidence="2" id="KW-1185">Reference proteome</keyword>
<evidence type="ECO:0000313" key="2">
    <source>
        <dbReference type="Proteomes" id="UP001430804"/>
    </source>
</evidence>
<sequence length="89" mass="9663">MPWNGLIVYPASQAALEALISHFALCDPRDSVVSVKRAVAAIREAVPQSKFSDEYLVNVVLEQAVLHGLNVDLDTGKSNFLGTRSLDSH</sequence>